<protein>
    <submittedName>
        <fullName evidence="1">Uncharacterized protein</fullName>
    </submittedName>
</protein>
<accession>A0ABQ3MRP3</accession>
<dbReference type="RefSeq" id="WP_191304418.1">
    <property type="nucleotide sequence ID" value="NZ_BNAR01000018.1"/>
</dbReference>
<reference evidence="2" key="1">
    <citation type="journal article" date="2019" name="Int. J. Syst. Evol. Microbiol.">
        <title>The Global Catalogue of Microorganisms (GCM) 10K type strain sequencing project: providing services to taxonomists for standard genome sequencing and annotation.</title>
        <authorList>
            <consortium name="The Broad Institute Genomics Platform"/>
            <consortium name="The Broad Institute Genome Sequencing Center for Infectious Disease"/>
            <person name="Wu L."/>
            <person name="Ma J."/>
        </authorList>
    </citation>
    <scope>NUCLEOTIDE SEQUENCE [LARGE SCALE GENOMIC DNA]</scope>
    <source>
        <strain evidence="2">CGMCC 4.7367</strain>
    </source>
</reference>
<comment type="caution">
    <text evidence="1">The sequence shown here is derived from an EMBL/GenBank/DDBJ whole genome shotgun (WGS) entry which is preliminary data.</text>
</comment>
<dbReference type="EMBL" id="BNAR01000018">
    <property type="protein sequence ID" value="GHH57735.1"/>
    <property type="molecule type" value="Genomic_DNA"/>
</dbReference>
<organism evidence="1 2">
    <name type="scientific">Lentzea cavernae</name>
    <dbReference type="NCBI Taxonomy" id="2020703"/>
    <lineage>
        <taxon>Bacteria</taxon>
        <taxon>Bacillati</taxon>
        <taxon>Actinomycetota</taxon>
        <taxon>Actinomycetes</taxon>
        <taxon>Pseudonocardiales</taxon>
        <taxon>Pseudonocardiaceae</taxon>
        <taxon>Lentzea</taxon>
    </lineage>
</organism>
<keyword evidence="2" id="KW-1185">Reference proteome</keyword>
<proteinExistence type="predicted"/>
<evidence type="ECO:0000313" key="1">
    <source>
        <dbReference type="EMBL" id="GHH57735.1"/>
    </source>
</evidence>
<sequence>MARPWHCTREDVMARGDIKLTARMATQVDDAIEAATRDVEKRLHRILYPRLETHRFDWPGEQSGRTWRLWLDQHEVISVTTLTSGGLVIPSTDFFLYPDSGPPYNRIEIDLASNAAFGGGSTHQRDVEVLGLHGYNDDSKSASALAAAVSTTTATTVDVTNAAAVGVGDLIKLGSERMIVTGRAMVDTTINAAGSLTANLGNQTLPVSDGSAFNVGEILLLDAERVRVDDIAGNTLFVTRQWDGTVLAAHNTGIDIYAARRLTVERGAVGTTAATHLSGASITRWPAPGPVKRLTIAEAQTTLAQESTAWARVIGQGEAAREAWARSLNDARNECYENYGRKARIRAVAR</sequence>
<gene>
    <name evidence="1" type="ORF">GCM10017774_77820</name>
</gene>
<name>A0ABQ3MRP3_9PSEU</name>
<evidence type="ECO:0000313" key="2">
    <source>
        <dbReference type="Proteomes" id="UP000605568"/>
    </source>
</evidence>
<dbReference type="Proteomes" id="UP000605568">
    <property type="component" value="Unassembled WGS sequence"/>
</dbReference>